<evidence type="ECO:0000313" key="1">
    <source>
        <dbReference type="EMBL" id="KAL1129163.1"/>
    </source>
</evidence>
<accession>A0ABD0YVF5</accession>
<name>A0ABD0YVF5_9HEMI</name>
<protein>
    <submittedName>
        <fullName evidence="1">Uncharacterized protein</fullName>
    </submittedName>
</protein>
<dbReference type="Proteomes" id="UP001558652">
    <property type="component" value="Unassembled WGS sequence"/>
</dbReference>
<organism evidence="1 2">
    <name type="scientific">Ranatra chinensis</name>
    <dbReference type="NCBI Taxonomy" id="642074"/>
    <lineage>
        <taxon>Eukaryota</taxon>
        <taxon>Metazoa</taxon>
        <taxon>Ecdysozoa</taxon>
        <taxon>Arthropoda</taxon>
        <taxon>Hexapoda</taxon>
        <taxon>Insecta</taxon>
        <taxon>Pterygota</taxon>
        <taxon>Neoptera</taxon>
        <taxon>Paraneoptera</taxon>
        <taxon>Hemiptera</taxon>
        <taxon>Heteroptera</taxon>
        <taxon>Panheteroptera</taxon>
        <taxon>Nepomorpha</taxon>
        <taxon>Nepidae</taxon>
        <taxon>Ranatrinae</taxon>
        <taxon>Ranatra</taxon>
    </lineage>
</organism>
<dbReference type="AlphaFoldDB" id="A0ABD0YVF5"/>
<reference evidence="1 2" key="1">
    <citation type="submission" date="2024-07" db="EMBL/GenBank/DDBJ databases">
        <title>Chromosome-level genome assembly of the water stick insect Ranatra chinensis (Heteroptera: Nepidae).</title>
        <authorList>
            <person name="Liu X."/>
        </authorList>
    </citation>
    <scope>NUCLEOTIDE SEQUENCE [LARGE SCALE GENOMIC DNA]</scope>
    <source>
        <strain evidence="1">Cailab_2021Rc</strain>
        <tissue evidence="1">Muscle</tissue>
    </source>
</reference>
<gene>
    <name evidence="1" type="ORF">AAG570_013694</name>
</gene>
<keyword evidence="2" id="KW-1185">Reference proteome</keyword>
<dbReference type="EMBL" id="JBFDAA010000009">
    <property type="protein sequence ID" value="KAL1129163.1"/>
    <property type="molecule type" value="Genomic_DNA"/>
</dbReference>
<comment type="caution">
    <text evidence="1">The sequence shown here is derived from an EMBL/GenBank/DDBJ whole genome shotgun (WGS) entry which is preliminary data.</text>
</comment>
<sequence length="254" mass="27966">MKPILFHLKWFACCNKAFDPAVPPSSSLADISDLQPTDKHLDVSHFLLVSLRAACTQDIIVDCFIWKLECYQHMVPPRLNIPRCNADSRIVGHQWFSGPGFEVKCSDSTFSNCREAQSGLKTGAHNLGWRPSESAEDHPLGQRYPAATTENEHSHWVRTSASVVLQQVVAQSVSCETCVLGLSHGSSLLQPHDSPQTGYFSLFFHVKLLLHSAIVRCHGCLSHPSWVAECPLSHSHCSASALDVRSTLLQVASA</sequence>
<proteinExistence type="predicted"/>
<evidence type="ECO:0000313" key="2">
    <source>
        <dbReference type="Proteomes" id="UP001558652"/>
    </source>
</evidence>